<sequence length="94" mass="11266">MVTGTCKVARNFQVVVPARIRESIRLKIGDIVNFQLMEDGSIKLTPMVLKRKDQEYFWTPKWQEEYKTSMKEYREGKYKSYKSVKELKRDLIDK</sequence>
<proteinExistence type="predicted"/>
<name>A0A1J4SIR4_9BACT</name>
<dbReference type="AlphaFoldDB" id="A0A1J4SIR4"/>
<evidence type="ECO:0000313" key="2">
    <source>
        <dbReference type="EMBL" id="OIN98538.1"/>
    </source>
</evidence>
<dbReference type="Gene3D" id="2.10.260.10">
    <property type="match status" value="1"/>
</dbReference>
<feature type="domain" description="SpoVT-AbrB" evidence="1">
    <location>
        <begin position="6"/>
        <end position="52"/>
    </location>
</feature>
<comment type="caution">
    <text evidence="2">The sequence shown here is derived from an EMBL/GenBank/DDBJ whole genome shotgun (WGS) entry which is preliminary data.</text>
</comment>
<dbReference type="Pfam" id="PF04014">
    <property type="entry name" value="MazE_antitoxin"/>
    <property type="match status" value="1"/>
</dbReference>
<dbReference type="Proteomes" id="UP000182278">
    <property type="component" value="Unassembled WGS sequence"/>
</dbReference>
<dbReference type="InterPro" id="IPR007159">
    <property type="entry name" value="SpoVT-AbrB_dom"/>
</dbReference>
<evidence type="ECO:0000313" key="3">
    <source>
        <dbReference type="Proteomes" id="UP000182278"/>
    </source>
</evidence>
<accession>A0A1J4SIR4</accession>
<dbReference type="NCBIfam" id="TIGR01439">
    <property type="entry name" value="lp_hng_hel_AbrB"/>
    <property type="match status" value="1"/>
</dbReference>
<dbReference type="GO" id="GO:0003677">
    <property type="term" value="F:DNA binding"/>
    <property type="evidence" value="ECO:0007669"/>
    <property type="project" value="InterPro"/>
</dbReference>
<dbReference type="SUPFAM" id="SSF89447">
    <property type="entry name" value="AbrB/MazE/MraZ-like"/>
    <property type="match status" value="1"/>
</dbReference>
<reference evidence="2 3" key="1">
    <citation type="journal article" date="2016" name="Environ. Microbiol.">
        <title>Genomic resolution of a cold subsurface aquifer community provides metabolic insights for novel microbes adapted to high CO concentrations.</title>
        <authorList>
            <person name="Probst A.J."/>
            <person name="Castelle C.J."/>
            <person name="Singh A."/>
            <person name="Brown C.T."/>
            <person name="Anantharaman K."/>
            <person name="Sharon I."/>
            <person name="Hug L.A."/>
            <person name="Burstein D."/>
            <person name="Emerson J.B."/>
            <person name="Thomas B.C."/>
            <person name="Banfield J.F."/>
        </authorList>
    </citation>
    <scope>NUCLEOTIDE SEQUENCE [LARGE SCALE GENOMIC DNA]</scope>
    <source>
        <strain evidence="2">CG1_02_38_46</strain>
    </source>
</reference>
<protein>
    <recommendedName>
        <fullName evidence="1">SpoVT-AbrB domain-containing protein</fullName>
    </recommendedName>
</protein>
<evidence type="ECO:0000259" key="1">
    <source>
        <dbReference type="SMART" id="SM00966"/>
    </source>
</evidence>
<dbReference type="InterPro" id="IPR037914">
    <property type="entry name" value="SpoVT-AbrB_sf"/>
</dbReference>
<dbReference type="STRING" id="1817893.AUJ66_00860"/>
<dbReference type="SMART" id="SM00966">
    <property type="entry name" value="SpoVT_AbrB"/>
    <property type="match status" value="1"/>
</dbReference>
<organism evidence="2 3">
    <name type="scientific">Candidatus Desantisbacteria bacterium CG1_02_38_46</name>
    <dbReference type="NCBI Taxonomy" id="1817893"/>
    <lineage>
        <taxon>Bacteria</taxon>
        <taxon>Candidatus Desantisiibacteriota</taxon>
    </lineage>
</organism>
<gene>
    <name evidence="2" type="ORF">AUJ66_00860</name>
</gene>
<dbReference type="EMBL" id="MNUO01000011">
    <property type="protein sequence ID" value="OIN98538.1"/>
    <property type="molecule type" value="Genomic_DNA"/>
</dbReference>